<protein>
    <submittedName>
        <fullName evidence="2">Phosphatase PAP2 family protein</fullName>
    </submittedName>
</protein>
<evidence type="ECO:0000259" key="1">
    <source>
        <dbReference type="SMART" id="SM00014"/>
    </source>
</evidence>
<feature type="domain" description="Phosphatidic acid phosphatase type 2/haloperoxidase" evidence="1">
    <location>
        <begin position="147"/>
        <end position="260"/>
    </location>
</feature>
<organism evidence="2 3">
    <name type="scientific">Flagellimonas yonaguniensis</name>
    <dbReference type="NCBI Taxonomy" id="3031325"/>
    <lineage>
        <taxon>Bacteria</taxon>
        <taxon>Pseudomonadati</taxon>
        <taxon>Bacteroidota</taxon>
        <taxon>Flavobacteriia</taxon>
        <taxon>Flavobacteriales</taxon>
        <taxon>Flavobacteriaceae</taxon>
        <taxon>Flagellimonas</taxon>
    </lineage>
</organism>
<dbReference type="SUPFAM" id="SSF48317">
    <property type="entry name" value="Acid phosphatase/Vanadium-dependent haloperoxidase"/>
    <property type="match status" value="1"/>
</dbReference>
<dbReference type="Proteomes" id="UP001221366">
    <property type="component" value="Unassembled WGS sequence"/>
</dbReference>
<dbReference type="SMART" id="SM00014">
    <property type="entry name" value="acidPPc"/>
    <property type="match status" value="1"/>
</dbReference>
<dbReference type="Pfam" id="PF01569">
    <property type="entry name" value="PAP2"/>
    <property type="match status" value="1"/>
</dbReference>
<dbReference type="InterPro" id="IPR000326">
    <property type="entry name" value="PAP2/HPO"/>
</dbReference>
<proteinExistence type="predicted"/>
<dbReference type="InterPro" id="IPR036938">
    <property type="entry name" value="PAP2/HPO_sf"/>
</dbReference>
<sequence length="295" mass="32949">MLFDKEKGPNKETETFKNLVLVFIVVFWSIGAQAQMKDQSDSLQTGRWELFKYDMGNVFGGIVHSYSRPLHWKGEEWMTLGAVVAGTGLIYLFDEQVSQFAIRQQGGVPDFVNYYGARVGSPTYNYMFTGGVYVTGLLIKDERTRRLGVLLLASASSAGLLQQVVKSMVGRARPEYGNGKDTFDPFNTNRSFHSFPSGHTILAFTNAHAIAKQFKDPWLKTGIYVIGSVPGATRLWEGQHWLTDIALGVAISIFMVESIDGYLDSKYDDKFNGKEKGVSWNIGFGFGQIRISGRF</sequence>
<name>A0ABT5Y333_9FLAO</name>
<accession>A0ABT5Y333</accession>
<keyword evidence="3" id="KW-1185">Reference proteome</keyword>
<reference evidence="2 3" key="1">
    <citation type="submission" date="2023-03" db="EMBL/GenBank/DDBJ databases">
        <title>Muricauda XX sp. nov. and Muricauda XXX sp. nov., two novel species isolated from Okinawa Trough.</title>
        <authorList>
            <person name="Cao W."/>
            <person name="Deng X."/>
        </authorList>
    </citation>
    <scope>NUCLEOTIDE SEQUENCE [LARGE SCALE GENOMIC DNA]</scope>
    <source>
        <strain evidence="2 3">334s03</strain>
    </source>
</reference>
<evidence type="ECO:0000313" key="2">
    <source>
        <dbReference type="EMBL" id="MDF0717749.1"/>
    </source>
</evidence>
<dbReference type="Gene3D" id="1.20.144.10">
    <property type="entry name" value="Phosphatidic acid phosphatase type 2/haloperoxidase"/>
    <property type="match status" value="1"/>
</dbReference>
<comment type="caution">
    <text evidence="2">The sequence shown here is derived from an EMBL/GenBank/DDBJ whole genome shotgun (WGS) entry which is preliminary data.</text>
</comment>
<evidence type="ECO:0000313" key="3">
    <source>
        <dbReference type="Proteomes" id="UP001221366"/>
    </source>
</evidence>
<dbReference type="EMBL" id="JARFVB010000014">
    <property type="protein sequence ID" value="MDF0717749.1"/>
    <property type="molecule type" value="Genomic_DNA"/>
</dbReference>
<dbReference type="RefSeq" id="WP_275616896.1">
    <property type="nucleotide sequence ID" value="NZ_JARFVB010000014.1"/>
</dbReference>
<gene>
    <name evidence="2" type="ORF">PY092_16420</name>
</gene>